<feature type="transmembrane region" description="Helical" evidence="9">
    <location>
        <begin position="12"/>
        <end position="32"/>
    </location>
</feature>
<dbReference type="InterPro" id="IPR052157">
    <property type="entry name" value="BCAA_transport_permease"/>
</dbReference>
<keyword evidence="13" id="KW-1185">Reference proteome</keyword>
<evidence type="ECO:0000256" key="9">
    <source>
        <dbReference type="SAM" id="Phobius"/>
    </source>
</evidence>
<dbReference type="GO" id="GO:0005886">
    <property type="term" value="C:plasma membrane"/>
    <property type="evidence" value="ECO:0007669"/>
    <property type="project" value="UniProtKB-SubCell"/>
</dbReference>
<evidence type="ECO:0000313" key="11">
    <source>
        <dbReference type="EMBL" id="KTR05261.1"/>
    </source>
</evidence>
<evidence type="ECO:0000313" key="10">
    <source>
        <dbReference type="EMBL" id="KTQ96989.1"/>
    </source>
</evidence>
<feature type="transmembrane region" description="Helical" evidence="9">
    <location>
        <begin position="65"/>
        <end position="85"/>
    </location>
</feature>
<sequence length="306" mass="32040">MDAVLFVNQLLNGVQLGLILFLLAAGLSLVFGIMDFINLAHGVFYMVGAYICATVAVALDSFLLGFLVALPVTLVMGLAAEWLLVRHFYKRDHLDHVLVTFGMVLCADTAVKYLWGPQSLSVPLPAWLGGQIALGGITLPTYRLFIVVVAALVALALWQVIARTRVGMMVRASASNEEMARALGIETRMVFALVFAIGAVLAGIAGIMVAPITGASIGMGNQIVILALVVIIIGGIGSIFGAFVAAIGVGLIDTLGRAYLPSILGAVFSPSVASSAGPSLASILIYLSMTLVLIFRPSGLFPPANR</sequence>
<dbReference type="RefSeq" id="WP_058600601.1">
    <property type="nucleotide sequence ID" value="NZ_LDPZ01000012.1"/>
</dbReference>
<reference evidence="12 13" key="1">
    <citation type="journal article" date="2016" name="Front. Microbiol.">
        <title>Genomic Resource of Rice Seed Associated Bacteria.</title>
        <authorList>
            <person name="Midha S."/>
            <person name="Bansal K."/>
            <person name="Sharma S."/>
            <person name="Kumar N."/>
            <person name="Patil P.P."/>
            <person name="Chaudhry V."/>
            <person name="Patil P.B."/>
        </authorList>
    </citation>
    <scope>NUCLEOTIDE SEQUENCE [LARGE SCALE GENOMIC DNA]</scope>
    <source>
        <strain evidence="10 12">NS226</strain>
        <strain evidence="11 13">NS365</strain>
    </source>
</reference>
<dbReference type="InterPro" id="IPR001851">
    <property type="entry name" value="ABC_transp_permease"/>
</dbReference>
<evidence type="ECO:0000256" key="8">
    <source>
        <dbReference type="ARBA" id="ARBA00037998"/>
    </source>
</evidence>
<protein>
    <submittedName>
        <fullName evidence="10">ABC transporter permease</fullName>
    </submittedName>
</protein>
<comment type="caution">
    <text evidence="10">The sequence shown here is derived from an EMBL/GenBank/DDBJ whole genome shotgun (WGS) entry which is preliminary data.</text>
</comment>
<dbReference type="EMBL" id="LDQA01000027">
    <property type="protein sequence ID" value="KTR05261.1"/>
    <property type="molecule type" value="Genomic_DNA"/>
</dbReference>
<dbReference type="PANTHER" id="PTHR11795">
    <property type="entry name" value="BRANCHED-CHAIN AMINO ACID TRANSPORT SYSTEM PERMEASE PROTEIN LIVH"/>
    <property type="match status" value="1"/>
</dbReference>
<feature type="transmembrane region" description="Helical" evidence="9">
    <location>
        <begin position="39"/>
        <end position="59"/>
    </location>
</feature>
<dbReference type="Proteomes" id="UP000078529">
    <property type="component" value="Unassembled WGS sequence"/>
</dbReference>
<comment type="similarity">
    <text evidence="8">Belongs to the binding-protein-dependent transport system permease family. LivHM subfamily.</text>
</comment>
<keyword evidence="3" id="KW-1003">Cell membrane</keyword>
<name>A0A175RCZ1_9HYPH</name>
<dbReference type="OrthoDB" id="9807115at2"/>
<feature type="transmembrane region" description="Helical" evidence="9">
    <location>
        <begin position="189"/>
        <end position="212"/>
    </location>
</feature>
<dbReference type="GO" id="GO:0006865">
    <property type="term" value="P:amino acid transport"/>
    <property type="evidence" value="ECO:0007669"/>
    <property type="project" value="UniProtKB-KW"/>
</dbReference>
<evidence type="ECO:0000256" key="3">
    <source>
        <dbReference type="ARBA" id="ARBA00022475"/>
    </source>
</evidence>
<dbReference type="GO" id="GO:0022857">
    <property type="term" value="F:transmembrane transporter activity"/>
    <property type="evidence" value="ECO:0007669"/>
    <property type="project" value="InterPro"/>
</dbReference>
<comment type="subcellular location">
    <subcellularLocation>
        <location evidence="1">Cell membrane</location>
        <topology evidence="1">Multi-pass membrane protein</topology>
    </subcellularLocation>
</comment>
<organism evidence="10 12">
    <name type="scientific">Aureimonas ureilytica</name>
    <dbReference type="NCBI Taxonomy" id="401562"/>
    <lineage>
        <taxon>Bacteria</taxon>
        <taxon>Pseudomonadati</taxon>
        <taxon>Pseudomonadota</taxon>
        <taxon>Alphaproteobacteria</taxon>
        <taxon>Hyphomicrobiales</taxon>
        <taxon>Aurantimonadaceae</taxon>
        <taxon>Aureimonas</taxon>
    </lineage>
</organism>
<proteinExistence type="inferred from homology"/>
<gene>
    <name evidence="10" type="ORF">NS226_05575</name>
    <name evidence="11" type="ORF">NS365_12375</name>
</gene>
<keyword evidence="4 9" id="KW-0812">Transmembrane</keyword>
<dbReference type="STRING" id="401562.NS365_12375"/>
<dbReference type="Pfam" id="PF02653">
    <property type="entry name" value="BPD_transp_2"/>
    <property type="match status" value="1"/>
</dbReference>
<keyword evidence="2" id="KW-0813">Transport</keyword>
<evidence type="ECO:0000256" key="7">
    <source>
        <dbReference type="ARBA" id="ARBA00023136"/>
    </source>
</evidence>
<evidence type="ECO:0000256" key="6">
    <source>
        <dbReference type="ARBA" id="ARBA00022989"/>
    </source>
</evidence>
<feature type="transmembrane region" description="Helical" evidence="9">
    <location>
        <begin position="97"/>
        <end position="115"/>
    </location>
</feature>
<evidence type="ECO:0000256" key="2">
    <source>
        <dbReference type="ARBA" id="ARBA00022448"/>
    </source>
</evidence>
<evidence type="ECO:0000313" key="12">
    <source>
        <dbReference type="Proteomes" id="UP000078272"/>
    </source>
</evidence>
<accession>A0A175RCZ1</accession>
<evidence type="ECO:0000256" key="1">
    <source>
        <dbReference type="ARBA" id="ARBA00004651"/>
    </source>
</evidence>
<evidence type="ECO:0000256" key="4">
    <source>
        <dbReference type="ARBA" id="ARBA00022692"/>
    </source>
</evidence>
<keyword evidence="7 9" id="KW-0472">Membrane</keyword>
<feature type="transmembrane region" description="Helical" evidence="9">
    <location>
        <begin position="142"/>
        <end position="161"/>
    </location>
</feature>
<dbReference type="PANTHER" id="PTHR11795:SF442">
    <property type="entry name" value="ABC TRANSPORTER ATP-BINDING PROTEIN"/>
    <property type="match status" value="1"/>
</dbReference>
<keyword evidence="6 9" id="KW-1133">Transmembrane helix</keyword>
<keyword evidence="5" id="KW-0029">Amino-acid transport</keyword>
<feature type="transmembrane region" description="Helical" evidence="9">
    <location>
        <begin position="283"/>
        <end position="301"/>
    </location>
</feature>
<dbReference type="Proteomes" id="UP000078272">
    <property type="component" value="Unassembled WGS sequence"/>
</dbReference>
<dbReference type="AlphaFoldDB" id="A0A175RCZ1"/>
<evidence type="ECO:0000256" key="5">
    <source>
        <dbReference type="ARBA" id="ARBA00022970"/>
    </source>
</evidence>
<dbReference type="CDD" id="cd06582">
    <property type="entry name" value="TM_PBP1_LivH_like"/>
    <property type="match status" value="1"/>
</dbReference>
<evidence type="ECO:0000313" key="13">
    <source>
        <dbReference type="Proteomes" id="UP000078529"/>
    </source>
</evidence>
<dbReference type="PATRIC" id="fig|401562.3.peg.381"/>
<feature type="transmembrane region" description="Helical" evidence="9">
    <location>
        <begin position="224"/>
        <end position="251"/>
    </location>
</feature>
<dbReference type="EMBL" id="LDPZ01000012">
    <property type="protein sequence ID" value="KTQ96989.1"/>
    <property type="molecule type" value="Genomic_DNA"/>
</dbReference>